<evidence type="ECO:0000313" key="2">
    <source>
        <dbReference type="EMBL" id="MFD1812922.1"/>
    </source>
</evidence>
<keyword evidence="3" id="KW-1185">Reference proteome</keyword>
<dbReference type="Gene3D" id="3.40.50.720">
    <property type="entry name" value="NAD(P)-binding Rossmann-like Domain"/>
    <property type="match status" value="1"/>
</dbReference>
<feature type="domain" description="NAD(P)-binding" evidence="1">
    <location>
        <begin position="7"/>
        <end position="205"/>
    </location>
</feature>
<reference evidence="3" key="1">
    <citation type="journal article" date="2019" name="Int. J. Syst. Evol. Microbiol.">
        <title>The Global Catalogue of Microorganisms (GCM) 10K type strain sequencing project: providing services to taxonomists for standard genome sequencing and annotation.</title>
        <authorList>
            <consortium name="The Broad Institute Genomics Platform"/>
            <consortium name="The Broad Institute Genome Sequencing Center for Infectious Disease"/>
            <person name="Wu L."/>
            <person name="Ma J."/>
        </authorList>
    </citation>
    <scope>NUCLEOTIDE SEQUENCE [LARGE SCALE GENOMIC DNA]</scope>
    <source>
        <strain evidence="3">DT72</strain>
    </source>
</reference>
<dbReference type="Pfam" id="PF13460">
    <property type="entry name" value="NAD_binding_10"/>
    <property type="match status" value="1"/>
</dbReference>
<evidence type="ECO:0000259" key="1">
    <source>
        <dbReference type="Pfam" id="PF13460"/>
    </source>
</evidence>
<dbReference type="PANTHER" id="PTHR15020">
    <property type="entry name" value="FLAVIN REDUCTASE-RELATED"/>
    <property type="match status" value="1"/>
</dbReference>
<organism evidence="2 3">
    <name type="scientific">Rhodococcus gannanensis</name>
    <dbReference type="NCBI Taxonomy" id="1960308"/>
    <lineage>
        <taxon>Bacteria</taxon>
        <taxon>Bacillati</taxon>
        <taxon>Actinomycetota</taxon>
        <taxon>Actinomycetes</taxon>
        <taxon>Mycobacteriales</taxon>
        <taxon>Nocardiaceae</taxon>
        <taxon>Rhodococcus</taxon>
    </lineage>
</organism>
<proteinExistence type="predicted"/>
<dbReference type="InterPro" id="IPR016040">
    <property type="entry name" value="NAD(P)-bd_dom"/>
</dbReference>
<dbReference type="EMBL" id="JBHUFB010000010">
    <property type="protein sequence ID" value="MFD1812922.1"/>
    <property type="molecule type" value="Genomic_DNA"/>
</dbReference>
<dbReference type="RefSeq" id="WP_378485434.1">
    <property type="nucleotide sequence ID" value="NZ_JBHUFB010000010.1"/>
</dbReference>
<dbReference type="SUPFAM" id="SSF51735">
    <property type="entry name" value="NAD(P)-binding Rossmann-fold domains"/>
    <property type="match status" value="1"/>
</dbReference>
<name>A0ABW4P5E5_9NOCA</name>
<dbReference type="InterPro" id="IPR036291">
    <property type="entry name" value="NAD(P)-bd_dom_sf"/>
</dbReference>
<evidence type="ECO:0000313" key="3">
    <source>
        <dbReference type="Proteomes" id="UP001597286"/>
    </source>
</evidence>
<dbReference type="Proteomes" id="UP001597286">
    <property type="component" value="Unassembled WGS sequence"/>
</dbReference>
<comment type="caution">
    <text evidence="2">The sequence shown here is derived from an EMBL/GenBank/DDBJ whole genome shotgun (WGS) entry which is preliminary data.</text>
</comment>
<gene>
    <name evidence="2" type="ORF">ACFSJG_11905</name>
</gene>
<sequence length="217" mass="23517">MKVLVVGASRGTGAAAVAELVRDGHEVTAFARTASAQSEDVRTVTGDVFDPDALGKAMIDQEAVVVILGISDNPFGVRLFRRARTPLDVRSEGTRRVVDAMWDHGIRRLVVQTTYGLGDTFGQLSLPLKLFFRLVLAPQLADSEAQETVVRGSDLDWTIIRPVSLTDGSSGGDETPAHVDVDDRIEDLRVTRRQVGRVHADALRHDDWFGATVSVSG</sequence>
<dbReference type="PANTHER" id="PTHR15020:SF50">
    <property type="entry name" value="UPF0659 PROTEIN YMR090W"/>
    <property type="match status" value="1"/>
</dbReference>
<accession>A0ABW4P5E5</accession>
<protein>
    <submittedName>
        <fullName evidence="2">NAD(P)-dependent oxidoreductase</fullName>
    </submittedName>
</protein>